<sequence length="148" mass="17352">MQMKPSKIQTLGFLYILFLVLAAFYVNNTLKEGNIEVRQAEEEERNIEVKPVKVNLVVDDGSTQRTYQKNLRNRDSVLTLLERVRDEDKVLYEIVAYIDRTEIVDVYRVPVPEGYNWKIYLDNADLTNVLEETFLSDDSTYILKLVKK</sequence>
<dbReference type="AlphaFoldDB" id="A0A1F4X7M9"/>
<accession>A0A1F4X7M9</accession>
<dbReference type="Proteomes" id="UP000176815">
    <property type="component" value="Unassembled WGS sequence"/>
</dbReference>
<dbReference type="EMBL" id="MEWG01000026">
    <property type="protein sequence ID" value="OGC77113.1"/>
    <property type="molecule type" value="Genomic_DNA"/>
</dbReference>
<evidence type="ECO:0000313" key="2">
    <source>
        <dbReference type="Proteomes" id="UP000176815"/>
    </source>
</evidence>
<protein>
    <recommendedName>
        <fullName evidence="3">DUF4430 domain-containing protein</fullName>
    </recommendedName>
</protein>
<comment type="caution">
    <text evidence="1">The sequence shown here is derived from an EMBL/GenBank/DDBJ whole genome shotgun (WGS) entry which is preliminary data.</text>
</comment>
<reference evidence="1 2" key="1">
    <citation type="journal article" date="2016" name="Nat. Commun.">
        <title>Thousands of microbial genomes shed light on interconnected biogeochemical processes in an aquifer system.</title>
        <authorList>
            <person name="Anantharaman K."/>
            <person name="Brown C.T."/>
            <person name="Hug L.A."/>
            <person name="Sharon I."/>
            <person name="Castelle C.J."/>
            <person name="Probst A.J."/>
            <person name="Thomas B.C."/>
            <person name="Singh A."/>
            <person name="Wilkins M.J."/>
            <person name="Karaoz U."/>
            <person name="Brodie E.L."/>
            <person name="Williams K.H."/>
            <person name="Hubbard S.S."/>
            <person name="Banfield J.F."/>
        </authorList>
    </citation>
    <scope>NUCLEOTIDE SEQUENCE [LARGE SCALE GENOMIC DNA]</scope>
</reference>
<evidence type="ECO:0000313" key="1">
    <source>
        <dbReference type="EMBL" id="OGC77113.1"/>
    </source>
</evidence>
<proteinExistence type="predicted"/>
<name>A0A1F4X7M9_UNCKA</name>
<evidence type="ECO:0008006" key="3">
    <source>
        <dbReference type="Google" id="ProtNLM"/>
    </source>
</evidence>
<gene>
    <name evidence="1" type="ORF">A2619_00330</name>
</gene>
<organism evidence="1 2">
    <name type="scientific">candidate division WWE3 bacterium RIFOXYD1_FULL_39_9</name>
    <dbReference type="NCBI Taxonomy" id="1802649"/>
    <lineage>
        <taxon>Bacteria</taxon>
        <taxon>Katanobacteria</taxon>
    </lineage>
</organism>